<gene>
    <name evidence="8" type="ORF">PNOK_0652200</name>
</gene>
<dbReference type="GO" id="GO:0005938">
    <property type="term" value="C:cell cortex"/>
    <property type="evidence" value="ECO:0007669"/>
    <property type="project" value="TreeGrafter"/>
</dbReference>
<dbReference type="PRINTS" id="PR00392">
    <property type="entry name" value="PROFILIN"/>
</dbReference>
<keyword evidence="4 7" id="KW-0009">Actin-binding</keyword>
<sequence>MSWQAYVDTNLVGTGKVSRAAILGQAGGVWAASGGYNLSAEEQKAVVGAFANPAETQAHGIKLAGQKFFTLQADTNHVYGKKGADGCVLVKTTQAVLVAEYVAPTQAGEATTIVEGLADYLKSVNY</sequence>
<accession>A0A286UEK5</accession>
<dbReference type="EMBL" id="NBII01000006">
    <property type="protein sequence ID" value="PAV18036.1"/>
    <property type="molecule type" value="Genomic_DNA"/>
</dbReference>
<dbReference type="PROSITE" id="PS00414">
    <property type="entry name" value="PROFILIN"/>
    <property type="match status" value="1"/>
</dbReference>
<reference evidence="8 9" key="1">
    <citation type="journal article" date="2017" name="Mol. Ecol.">
        <title>Comparative and population genomic landscape of Phellinus noxius: A hypervariable fungus causing root rot in trees.</title>
        <authorList>
            <person name="Chung C.L."/>
            <person name="Lee T.J."/>
            <person name="Akiba M."/>
            <person name="Lee H.H."/>
            <person name="Kuo T.H."/>
            <person name="Liu D."/>
            <person name="Ke H.M."/>
            <person name="Yokoi T."/>
            <person name="Roa M.B."/>
            <person name="Lu M.J."/>
            <person name="Chang Y.Y."/>
            <person name="Ann P.J."/>
            <person name="Tsai J.N."/>
            <person name="Chen C.Y."/>
            <person name="Tzean S.S."/>
            <person name="Ota Y."/>
            <person name="Hattori T."/>
            <person name="Sahashi N."/>
            <person name="Liou R.F."/>
            <person name="Kikuchi T."/>
            <person name="Tsai I.J."/>
        </authorList>
    </citation>
    <scope>NUCLEOTIDE SEQUENCE [LARGE SCALE GENOMIC DNA]</scope>
    <source>
        <strain evidence="8 9">FFPRI411160</strain>
    </source>
</reference>
<evidence type="ECO:0000256" key="4">
    <source>
        <dbReference type="ARBA" id="ARBA00023203"/>
    </source>
</evidence>
<evidence type="ECO:0000256" key="2">
    <source>
        <dbReference type="ARBA" id="ARBA00010058"/>
    </source>
</evidence>
<comment type="caution">
    <text evidence="8">The sequence shown here is derived from an EMBL/GenBank/DDBJ whole genome shotgun (WGS) entry which is preliminary data.</text>
</comment>
<evidence type="ECO:0000313" key="8">
    <source>
        <dbReference type="EMBL" id="PAV18036.1"/>
    </source>
</evidence>
<proteinExistence type="inferred from homology"/>
<protein>
    <recommendedName>
        <fullName evidence="7">Profilin</fullName>
    </recommendedName>
</protein>
<name>A0A286UEK5_9AGAM</name>
<evidence type="ECO:0000256" key="6">
    <source>
        <dbReference type="RuleBase" id="RU003908"/>
    </source>
</evidence>
<keyword evidence="5 6" id="KW-0206">Cytoskeleton</keyword>
<comment type="subunit">
    <text evidence="6">Occurs in many kinds of cells as a complex with monomeric actin in a 1:1 ratio.</text>
</comment>
<comment type="function">
    <text evidence="6">Binds to actin and affects the structure of the cytoskeleton. At high concentrations, profilin prevents the polymerization of actin, whereas it enhances it at low concentrations.</text>
</comment>
<dbReference type="PANTHER" id="PTHR11604">
    <property type="entry name" value="PROFILIN"/>
    <property type="match status" value="1"/>
</dbReference>
<dbReference type="SUPFAM" id="SSF55770">
    <property type="entry name" value="Profilin (actin-binding protein)"/>
    <property type="match status" value="1"/>
</dbReference>
<dbReference type="PANTHER" id="PTHR11604:SF0">
    <property type="entry name" value="PROFILIN"/>
    <property type="match status" value="1"/>
</dbReference>
<evidence type="ECO:0000256" key="5">
    <source>
        <dbReference type="ARBA" id="ARBA00023212"/>
    </source>
</evidence>
<dbReference type="FunCoup" id="A0A286UEK5">
    <property type="interactions" value="137"/>
</dbReference>
<comment type="subcellular location">
    <subcellularLocation>
        <location evidence="1">Cytoplasm</location>
        <location evidence="1">Cytoskeleton</location>
    </subcellularLocation>
</comment>
<comment type="similarity">
    <text evidence="2 7">Belongs to the profilin family.</text>
</comment>
<dbReference type="GO" id="GO:0003785">
    <property type="term" value="F:actin monomer binding"/>
    <property type="evidence" value="ECO:0007669"/>
    <property type="project" value="TreeGrafter"/>
</dbReference>
<dbReference type="InterPro" id="IPR036140">
    <property type="entry name" value="PFN_sf"/>
</dbReference>
<dbReference type="SMART" id="SM00392">
    <property type="entry name" value="PROF"/>
    <property type="match status" value="1"/>
</dbReference>
<keyword evidence="3" id="KW-0963">Cytoplasm</keyword>
<dbReference type="OrthoDB" id="421374at2759"/>
<dbReference type="PRINTS" id="PR01640">
    <property type="entry name" value="PROFILINPLNT"/>
</dbReference>
<dbReference type="STRING" id="2282107.A0A286UEK5"/>
<dbReference type="InterPro" id="IPR048278">
    <property type="entry name" value="PFN"/>
</dbReference>
<evidence type="ECO:0000313" key="9">
    <source>
        <dbReference type="Proteomes" id="UP000217199"/>
    </source>
</evidence>
<dbReference type="AlphaFoldDB" id="A0A286UEK5"/>
<dbReference type="InParanoid" id="A0A286UEK5"/>
<organism evidence="8 9">
    <name type="scientific">Pyrrhoderma noxium</name>
    <dbReference type="NCBI Taxonomy" id="2282107"/>
    <lineage>
        <taxon>Eukaryota</taxon>
        <taxon>Fungi</taxon>
        <taxon>Dikarya</taxon>
        <taxon>Basidiomycota</taxon>
        <taxon>Agaricomycotina</taxon>
        <taxon>Agaricomycetes</taxon>
        <taxon>Hymenochaetales</taxon>
        <taxon>Hymenochaetaceae</taxon>
        <taxon>Pyrrhoderma</taxon>
    </lineage>
</organism>
<dbReference type="InterPro" id="IPR005455">
    <property type="entry name" value="PFN_euk"/>
</dbReference>
<keyword evidence="9" id="KW-1185">Reference proteome</keyword>
<dbReference type="Gene3D" id="3.30.450.30">
    <property type="entry name" value="Dynein light chain 2a, cytoplasmic"/>
    <property type="match status" value="1"/>
</dbReference>
<evidence type="ECO:0000256" key="7">
    <source>
        <dbReference type="RuleBase" id="RU003909"/>
    </source>
</evidence>
<dbReference type="Proteomes" id="UP000217199">
    <property type="component" value="Unassembled WGS sequence"/>
</dbReference>
<evidence type="ECO:0000256" key="3">
    <source>
        <dbReference type="ARBA" id="ARBA00022490"/>
    </source>
</evidence>
<dbReference type="InterPro" id="IPR027310">
    <property type="entry name" value="Profilin_CS"/>
</dbReference>
<evidence type="ECO:0000256" key="1">
    <source>
        <dbReference type="ARBA" id="ARBA00004245"/>
    </source>
</evidence>
<dbReference type="Pfam" id="PF00235">
    <property type="entry name" value="Profilin"/>
    <property type="match status" value="1"/>
</dbReference>
<dbReference type="CDD" id="cd00148">
    <property type="entry name" value="PROF"/>
    <property type="match status" value="1"/>
</dbReference>
<dbReference type="FunFam" id="3.30.450.30:FF:000001">
    <property type="entry name" value="Profilin"/>
    <property type="match status" value="1"/>
</dbReference>
<dbReference type="GO" id="GO:0005856">
    <property type="term" value="C:cytoskeleton"/>
    <property type="evidence" value="ECO:0007669"/>
    <property type="project" value="UniProtKB-SubCell"/>
</dbReference>